<dbReference type="GO" id="GO:0071541">
    <property type="term" value="C:eukaryotic translation initiation factor 3 complex, eIF3m"/>
    <property type="evidence" value="ECO:0007669"/>
    <property type="project" value="UniProtKB-UniRule"/>
</dbReference>
<comment type="subunit">
    <text evidence="5">Component of the eukaryotic translation initiation factor 3 (eIF-3) complex.</text>
</comment>
<comment type="similarity">
    <text evidence="1">Belongs to the CSN7/EIF3M family. CSN7 subfamily.</text>
</comment>
<keyword evidence="2 5" id="KW-0963">Cytoplasm</keyword>
<evidence type="ECO:0000313" key="8">
    <source>
        <dbReference type="Proteomes" id="UP000002630"/>
    </source>
</evidence>
<sequence>MAMAVSAQLVNLSAKAELKLVEAVAKAMPSGQAQFSKACTALITNANAPDLIRKVLEQRNVILEMSKTDDVEGCFGILFSLLFKTDNPKAAVPALSMEIATKVLEKVDDRAPLRLKLVTNLYNMLPVRTAGQLEVLLLVIRYAKEAKLVAMLSSFFAGVDDWIKGWELSVADQRRLYLLISDTLGSEGKAVESQKFLMKYLATYDGATTAELAEVKAAAVRGCIGAVKSPIVSFTEQHNLLGMAAVTQLKADPKYSAVHELLHIFSVEKLGEYMAFHEKNAKTLADNKIDHDSCVSSMRLLSLCSLATEHEEIPYQVVADTLQVSGDDEVEDWVLQAIQTGLMEAKMDQMQRVVVIRRCTNRVFGPAQWKTLQMKLGTWSANVQTLLSAIQKSNERYQQQSFMKGD</sequence>
<accession>D7G6E6</accession>
<comment type="function">
    <text evidence="5">Component of the eukaryotic translation initiation factor 3 (eIF-3) complex, which is involved in protein synthesis of a specialized repertoire of mRNAs and, together with other initiation factors, stimulates binding of mRNA and methionyl-tRNAi to the 40S ribosome. The eIF-3 complex specifically targets and initiates translation of a subset of mRNAs involved in cell proliferation.</text>
</comment>
<name>D7G6E6_ECTSI</name>
<evidence type="ECO:0000256" key="3">
    <source>
        <dbReference type="ARBA" id="ARBA00022540"/>
    </source>
</evidence>
<dbReference type="SMART" id="SM00088">
    <property type="entry name" value="PINT"/>
    <property type="match status" value="1"/>
</dbReference>
<dbReference type="Pfam" id="PF18005">
    <property type="entry name" value="eIF3m_C_helix"/>
    <property type="match status" value="1"/>
</dbReference>
<dbReference type="PANTHER" id="PTHR15350">
    <property type="entry name" value="COP9 SIGNALOSOME COMPLEX SUBUNIT 7/DENDRITIC CELL PROTEIN GA17"/>
    <property type="match status" value="1"/>
</dbReference>
<keyword evidence="8" id="KW-1185">Reference proteome</keyword>
<dbReference type="InterPro" id="IPR045237">
    <property type="entry name" value="COPS7/eIF3m"/>
</dbReference>
<evidence type="ECO:0000313" key="7">
    <source>
        <dbReference type="EMBL" id="CBJ27541.1"/>
    </source>
</evidence>
<dbReference type="Proteomes" id="UP000002630">
    <property type="component" value="Linkage Group LG04"/>
</dbReference>
<dbReference type="eggNOG" id="KOG2753">
    <property type="taxonomic scope" value="Eukaryota"/>
</dbReference>
<evidence type="ECO:0000256" key="5">
    <source>
        <dbReference type="HAMAP-Rule" id="MF_03012"/>
    </source>
</evidence>
<evidence type="ECO:0000256" key="1">
    <source>
        <dbReference type="ARBA" id="ARBA00008482"/>
    </source>
</evidence>
<evidence type="ECO:0000259" key="6">
    <source>
        <dbReference type="PROSITE" id="PS50250"/>
    </source>
</evidence>
<dbReference type="FunCoup" id="D7G6E6">
    <property type="interactions" value="679"/>
</dbReference>
<protein>
    <recommendedName>
        <fullName evidence="5">Eukaryotic translation initiation factor 3 subunit M</fullName>
        <shortName evidence="5">eIF3m</shortName>
    </recommendedName>
</protein>
<dbReference type="PROSITE" id="PS50250">
    <property type="entry name" value="PCI"/>
    <property type="match status" value="1"/>
</dbReference>
<reference evidence="7 8" key="1">
    <citation type="journal article" date="2010" name="Nature">
        <title>The Ectocarpus genome and the independent evolution of multicellularity in brown algae.</title>
        <authorList>
            <person name="Cock J.M."/>
            <person name="Sterck L."/>
            <person name="Rouze P."/>
            <person name="Scornet D."/>
            <person name="Allen A.E."/>
            <person name="Amoutzias G."/>
            <person name="Anthouard V."/>
            <person name="Artiguenave F."/>
            <person name="Aury J.M."/>
            <person name="Badger J.H."/>
            <person name="Beszteri B."/>
            <person name="Billiau K."/>
            <person name="Bonnet E."/>
            <person name="Bothwell J.H."/>
            <person name="Bowler C."/>
            <person name="Boyen C."/>
            <person name="Brownlee C."/>
            <person name="Carrano C.J."/>
            <person name="Charrier B."/>
            <person name="Cho G.Y."/>
            <person name="Coelho S.M."/>
            <person name="Collen J."/>
            <person name="Corre E."/>
            <person name="Da Silva C."/>
            <person name="Delage L."/>
            <person name="Delaroque N."/>
            <person name="Dittami S.M."/>
            <person name="Doulbeau S."/>
            <person name="Elias M."/>
            <person name="Farnham G."/>
            <person name="Gachon C.M."/>
            <person name="Gschloessl B."/>
            <person name="Heesch S."/>
            <person name="Jabbari K."/>
            <person name="Jubin C."/>
            <person name="Kawai H."/>
            <person name="Kimura K."/>
            <person name="Kloareg B."/>
            <person name="Kupper F.C."/>
            <person name="Lang D."/>
            <person name="Le Bail A."/>
            <person name="Leblanc C."/>
            <person name="Lerouge P."/>
            <person name="Lohr M."/>
            <person name="Lopez P.J."/>
            <person name="Martens C."/>
            <person name="Maumus F."/>
            <person name="Michel G."/>
            <person name="Miranda-Saavedra D."/>
            <person name="Morales J."/>
            <person name="Moreau H."/>
            <person name="Motomura T."/>
            <person name="Nagasato C."/>
            <person name="Napoli C.A."/>
            <person name="Nelson D.R."/>
            <person name="Nyvall-Collen P."/>
            <person name="Peters A.F."/>
            <person name="Pommier C."/>
            <person name="Potin P."/>
            <person name="Poulain J."/>
            <person name="Quesneville H."/>
            <person name="Read B."/>
            <person name="Rensing S.A."/>
            <person name="Ritter A."/>
            <person name="Rousvoal S."/>
            <person name="Samanta M."/>
            <person name="Samson G."/>
            <person name="Schroeder D.C."/>
            <person name="Segurens B."/>
            <person name="Strittmatter M."/>
            <person name="Tonon T."/>
            <person name="Tregear J.W."/>
            <person name="Valentin K."/>
            <person name="von Dassow P."/>
            <person name="Yamagishi T."/>
            <person name="Van de Peer Y."/>
            <person name="Wincker P."/>
        </authorList>
    </citation>
    <scope>NUCLEOTIDE SEQUENCE [LARGE SCALE GENOMIC DNA]</scope>
    <source>
        <strain evidence="8">Ec32 / CCAP1310/4</strain>
    </source>
</reference>
<proteinExistence type="inferred from homology"/>
<comment type="subcellular location">
    <subcellularLocation>
        <location evidence="5">Cytoplasm</location>
    </subcellularLocation>
</comment>
<dbReference type="STRING" id="2880.D7G6E6"/>
<gene>
    <name evidence="7" type="ORF">Esi_0073_0140</name>
</gene>
<dbReference type="InterPro" id="IPR036390">
    <property type="entry name" value="WH_DNA-bd_sf"/>
</dbReference>
<dbReference type="AlphaFoldDB" id="D7G6E6"/>
<dbReference type="OMA" id="VCLKALW"/>
<dbReference type="InterPro" id="IPR000717">
    <property type="entry name" value="PCI_dom"/>
</dbReference>
<feature type="domain" description="PCI" evidence="6">
    <location>
        <begin position="192"/>
        <end position="361"/>
    </location>
</feature>
<dbReference type="SUPFAM" id="SSF46785">
    <property type="entry name" value="Winged helix' DNA-binding domain"/>
    <property type="match status" value="1"/>
</dbReference>
<dbReference type="Pfam" id="PF01399">
    <property type="entry name" value="PCI"/>
    <property type="match status" value="1"/>
</dbReference>
<dbReference type="InterPro" id="IPR027528">
    <property type="entry name" value="eIF3m"/>
</dbReference>
<dbReference type="GO" id="GO:0003743">
    <property type="term" value="F:translation initiation factor activity"/>
    <property type="evidence" value="ECO:0007669"/>
    <property type="project" value="UniProtKB-UniRule"/>
</dbReference>
<dbReference type="EMBL" id="FN649729">
    <property type="protein sequence ID" value="CBJ27541.1"/>
    <property type="molecule type" value="Genomic_DNA"/>
</dbReference>
<dbReference type="GO" id="GO:0033290">
    <property type="term" value="C:eukaryotic 48S preinitiation complex"/>
    <property type="evidence" value="ECO:0007669"/>
    <property type="project" value="UniProtKB-UniRule"/>
</dbReference>
<evidence type="ECO:0000256" key="4">
    <source>
        <dbReference type="ARBA" id="ARBA00022917"/>
    </source>
</evidence>
<dbReference type="InterPro" id="IPR040750">
    <property type="entry name" value="eIF3m_C_helix"/>
</dbReference>
<comment type="similarity">
    <text evidence="5">Belongs to the eIF-3 subunit M family.</text>
</comment>
<dbReference type="PANTHER" id="PTHR15350:SF2">
    <property type="entry name" value="EUKARYOTIC TRANSLATION INITIATION FACTOR 3 SUBUNIT M"/>
    <property type="match status" value="1"/>
</dbReference>
<dbReference type="GO" id="GO:0016282">
    <property type="term" value="C:eukaryotic 43S preinitiation complex"/>
    <property type="evidence" value="ECO:0007669"/>
    <property type="project" value="UniProtKB-UniRule"/>
</dbReference>
<organism evidence="7 8">
    <name type="scientific">Ectocarpus siliculosus</name>
    <name type="common">Brown alga</name>
    <name type="synonym">Conferva siliculosa</name>
    <dbReference type="NCBI Taxonomy" id="2880"/>
    <lineage>
        <taxon>Eukaryota</taxon>
        <taxon>Sar</taxon>
        <taxon>Stramenopiles</taxon>
        <taxon>Ochrophyta</taxon>
        <taxon>PX clade</taxon>
        <taxon>Phaeophyceae</taxon>
        <taxon>Ectocarpales</taxon>
        <taxon>Ectocarpaceae</taxon>
        <taxon>Ectocarpus</taxon>
    </lineage>
</organism>
<evidence type="ECO:0000256" key="2">
    <source>
        <dbReference type="ARBA" id="ARBA00022490"/>
    </source>
</evidence>
<keyword evidence="3 5" id="KW-0396">Initiation factor</keyword>
<dbReference type="GO" id="GO:0001732">
    <property type="term" value="P:formation of cytoplasmic translation initiation complex"/>
    <property type="evidence" value="ECO:0007669"/>
    <property type="project" value="UniProtKB-UniRule"/>
</dbReference>
<dbReference type="EMBL" id="FN648960">
    <property type="protein sequence ID" value="CBJ27541.1"/>
    <property type="molecule type" value="Genomic_DNA"/>
</dbReference>
<dbReference type="OrthoDB" id="10267031at2759"/>
<dbReference type="HAMAP" id="MF_03012">
    <property type="entry name" value="eIF3m"/>
    <property type="match status" value="1"/>
</dbReference>
<dbReference type="InParanoid" id="D7G6E6"/>
<keyword evidence="4 5" id="KW-0648">Protein biosynthesis</keyword>